<dbReference type="GeneID" id="106818219"/>
<evidence type="ECO:0000256" key="5">
    <source>
        <dbReference type="ARBA" id="ARBA00022454"/>
    </source>
</evidence>
<evidence type="ECO:0000256" key="1">
    <source>
        <dbReference type="ARBA" id="ARBA00004123"/>
    </source>
</evidence>
<evidence type="ECO:0000256" key="3">
    <source>
        <dbReference type="ARBA" id="ARBA00011060"/>
    </source>
</evidence>
<gene>
    <name evidence="9 10" type="primary">LOC106818219</name>
</gene>
<organism evidence="8 10">
    <name type="scientific">Priapulus caudatus</name>
    <name type="common">Priapulid worm</name>
    <dbReference type="NCBI Taxonomy" id="37621"/>
    <lineage>
        <taxon>Eukaryota</taxon>
        <taxon>Metazoa</taxon>
        <taxon>Ecdysozoa</taxon>
        <taxon>Scalidophora</taxon>
        <taxon>Priapulida</taxon>
        <taxon>Priapulimorpha</taxon>
        <taxon>Priapulimorphida</taxon>
        <taxon>Priapulidae</taxon>
        <taxon>Priapulus</taxon>
    </lineage>
</organism>
<evidence type="ECO:0000256" key="6">
    <source>
        <dbReference type="ARBA" id="ARBA00023242"/>
    </source>
</evidence>
<evidence type="ECO:0000313" key="8">
    <source>
        <dbReference type="Proteomes" id="UP000695022"/>
    </source>
</evidence>
<keyword evidence="5" id="KW-0158">Chromosome</keyword>
<reference evidence="9 10" key="1">
    <citation type="submission" date="2025-05" db="UniProtKB">
        <authorList>
            <consortium name="RefSeq"/>
        </authorList>
    </citation>
    <scope>IDENTIFICATION</scope>
</reference>
<dbReference type="InterPro" id="IPR025204">
    <property type="entry name" value="CENP-L"/>
</dbReference>
<accession>A0ABM1F1W7</accession>
<keyword evidence="8" id="KW-1185">Reference proteome</keyword>
<keyword evidence="7" id="KW-0137">Centromere</keyword>
<dbReference type="RefSeq" id="XP_014678430.1">
    <property type="nucleotide sequence ID" value="XM_014822944.1"/>
</dbReference>
<evidence type="ECO:0000313" key="9">
    <source>
        <dbReference type="RefSeq" id="XP_014678430.1"/>
    </source>
</evidence>
<evidence type="ECO:0000256" key="7">
    <source>
        <dbReference type="ARBA" id="ARBA00023328"/>
    </source>
</evidence>
<sequence>MESDTTLTSAETEQWLTTPLTQINDGQATATSGVLASRRSAALRRQKSRLIGTASTKIGASRRRTRTPRIQTEPETLLAAELVNKTWSIYKASPLYSFSINLLKNYSKSLTVELEAAIKKGVAVGLDSETTCKATFSVFEGFAYDQDGAQSVKLSVSAKRKQISDNEPSEVLTLLLTGRMNDASKSISGSFTCCPVMLTRGQVMFTDIVMAWMQNQFDCSIYRMSFSQYHLAWMVAMWAGILPENTSPKSVMLVYSVPETEGVDTLTLSINPHDCKRLWVSVHNADSSSFLESEVHTFHKSLELHFYQHFKIHLSCMQLSSIGTPIVFVSSEGKMKMYSVEHVDSVLQLLVDLIVEEYPDRLQESL</sequence>
<keyword evidence="6" id="KW-0539">Nucleus</keyword>
<dbReference type="PANTHER" id="PTHR31740:SF2">
    <property type="entry name" value="CENTROMERE PROTEIN L"/>
    <property type="match status" value="1"/>
</dbReference>
<dbReference type="RefSeq" id="XP_014678438.1">
    <property type="nucleotide sequence ID" value="XM_014822952.1"/>
</dbReference>
<proteinExistence type="inferred from homology"/>
<comment type="similarity">
    <text evidence="3">Belongs to the CENP-L/IML3 family.</text>
</comment>
<evidence type="ECO:0000256" key="4">
    <source>
        <dbReference type="ARBA" id="ARBA00016380"/>
    </source>
</evidence>
<name>A0ABM1F1W7_PRICU</name>
<evidence type="ECO:0000313" key="10">
    <source>
        <dbReference type="RefSeq" id="XP_014678438.1"/>
    </source>
</evidence>
<evidence type="ECO:0000256" key="2">
    <source>
        <dbReference type="ARBA" id="ARBA00004584"/>
    </source>
</evidence>
<protein>
    <recommendedName>
        <fullName evidence="4">Centromere protein L</fullName>
    </recommendedName>
</protein>
<comment type="subcellular location">
    <subcellularLocation>
        <location evidence="2">Chromosome</location>
        <location evidence="2">Centromere</location>
    </subcellularLocation>
    <subcellularLocation>
        <location evidence="1">Nucleus</location>
    </subcellularLocation>
</comment>
<dbReference type="Pfam" id="PF13092">
    <property type="entry name" value="CENP-L"/>
    <property type="match status" value="1"/>
</dbReference>
<dbReference type="PANTHER" id="PTHR31740">
    <property type="entry name" value="CENTROMERE PROTEIN L"/>
    <property type="match status" value="1"/>
</dbReference>
<dbReference type="Proteomes" id="UP000695022">
    <property type="component" value="Unplaced"/>
</dbReference>